<dbReference type="Pfam" id="PF13445">
    <property type="entry name" value="zf-RING_UBOX"/>
    <property type="match status" value="1"/>
</dbReference>
<keyword evidence="5" id="KW-0391">Immunity</keyword>
<keyword evidence="12" id="KW-1185">Reference proteome</keyword>
<evidence type="ECO:0000313" key="11">
    <source>
        <dbReference type="Ensembl" id="ENSHHUP00000017334.1"/>
    </source>
</evidence>
<accession>A0A4W5L0G3</accession>
<evidence type="ECO:0000259" key="9">
    <source>
        <dbReference type="PROSITE" id="PS50119"/>
    </source>
</evidence>
<evidence type="ECO:0000256" key="6">
    <source>
        <dbReference type="PROSITE-ProRule" id="PRU00024"/>
    </source>
</evidence>
<dbReference type="InterPro" id="IPR003879">
    <property type="entry name" value="Butyrophylin_SPRY"/>
</dbReference>
<dbReference type="Pfam" id="PF25600">
    <property type="entry name" value="TRIM_CC"/>
    <property type="match status" value="1"/>
</dbReference>
<dbReference type="InterPro" id="IPR058030">
    <property type="entry name" value="TRIM8/14/16/25/29/45/65_CC"/>
</dbReference>
<dbReference type="InterPro" id="IPR043136">
    <property type="entry name" value="B30.2/SPRY_sf"/>
</dbReference>
<dbReference type="Gene3D" id="2.60.120.920">
    <property type="match status" value="1"/>
</dbReference>
<dbReference type="GO" id="GO:0008270">
    <property type="term" value="F:zinc ion binding"/>
    <property type="evidence" value="ECO:0007669"/>
    <property type="project" value="UniProtKB-KW"/>
</dbReference>
<feature type="coiled-coil region" evidence="7">
    <location>
        <begin position="208"/>
        <end position="289"/>
    </location>
</feature>
<proteinExistence type="predicted"/>
<dbReference type="PROSITE" id="PS50119">
    <property type="entry name" value="ZF_BBOX"/>
    <property type="match status" value="1"/>
</dbReference>
<evidence type="ECO:0000259" key="8">
    <source>
        <dbReference type="PROSITE" id="PS50089"/>
    </source>
</evidence>
<keyword evidence="7" id="KW-0175">Coiled coil</keyword>
<dbReference type="CDD" id="cd19769">
    <property type="entry name" value="Bbox2_TRIM16-like"/>
    <property type="match status" value="1"/>
</dbReference>
<organism evidence="11 12">
    <name type="scientific">Hucho hucho</name>
    <name type="common">huchen</name>
    <dbReference type="NCBI Taxonomy" id="62062"/>
    <lineage>
        <taxon>Eukaryota</taxon>
        <taxon>Metazoa</taxon>
        <taxon>Chordata</taxon>
        <taxon>Craniata</taxon>
        <taxon>Vertebrata</taxon>
        <taxon>Euteleostomi</taxon>
        <taxon>Actinopterygii</taxon>
        <taxon>Neopterygii</taxon>
        <taxon>Teleostei</taxon>
        <taxon>Protacanthopterygii</taxon>
        <taxon>Salmoniformes</taxon>
        <taxon>Salmonidae</taxon>
        <taxon>Salmoninae</taxon>
        <taxon>Hucho</taxon>
    </lineage>
</organism>
<evidence type="ECO:0008006" key="13">
    <source>
        <dbReference type="Google" id="ProtNLM"/>
    </source>
</evidence>
<name>A0A4W5L0G3_9TELE</name>
<keyword evidence="2" id="KW-0479">Metal-binding</keyword>
<dbReference type="InterPro" id="IPR001841">
    <property type="entry name" value="Znf_RING"/>
</dbReference>
<dbReference type="Pfam" id="PF13765">
    <property type="entry name" value="PRY"/>
    <property type="match status" value="1"/>
</dbReference>
<dbReference type="PROSITE" id="PS50089">
    <property type="entry name" value="ZF_RING_2"/>
    <property type="match status" value="1"/>
</dbReference>
<dbReference type="Proteomes" id="UP000314982">
    <property type="component" value="Unassembled WGS sequence"/>
</dbReference>
<protein>
    <recommendedName>
        <fullName evidence="13">E3 ubiquitin-protein ligase TRIM39-like</fullName>
    </recommendedName>
</protein>
<dbReference type="SUPFAM" id="SSF57850">
    <property type="entry name" value="RING/U-box"/>
    <property type="match status" value="1"/>
</dbReference>
<feature type="domain" description="B box-type" evidence="9">
    <location>
        <begin position="142"/>
        <end position="182"/>
    </location>
</feature>
<evidence type="ECO:0000259" key="10">
    <source>
        <dbReference type="PROSITE" id="PS50188"/>
    </source>
</evidence>
<evidence type="ECO:0000256" key="7">
    <source>
        <dbReference type="SAM" id="Coils"/>
    </source>
</evidence>
<dbReference type="GeneTree" id="ENSGT01040000240385"/>
<dbReference type="STRING" id="62062.ENSHHUP00000017334"/>
<dbReference type="SMART" id="SM00184">
    <property type="entry name" value="RING"/>
    <property type="match status" value="1"/>
</dbReference>
<dbReference type="PANTHER" id="PTHR25465:SF32">
    <property type="entry name" value="BLOODTHIRSTY-RELATED GENE FAMILY, MEMBER 16 ISOFORM X1-RELATED"/>
    <property type="match status" value="1"/>
</dbReference>
<dbReference type="Gene3D" id="4.10.830.40">
    <property type="match status" value="1"/>
</dbReference>
<dbReference type="Pfam" id="PF00643">
    <property type="entry name" value="zf-B_box"/>
    <property type="match status" value="1"/>
</dbReference>
<feature type="domain" description="RING-type" evidence="8">
    <location>
        <begin position="15"/>
        <end position="55"/>
    </location>
</feature>
<dbReference type="GO" id="GO:0045087">
    <property type="term" value="P:innate immune response"/>
    <property type="evidence" value="ECO:0007669"/>
    <property type="project" value="UniProtKB-KW"/>
</dbReference>
<keyword evidence="3 6" id="KW-0863">Zinc-finger</keyword>
<dbReference type="InterPro" id="IPR013083">
    <property type="entry name" value="Znf_RING/FYVE/PHD"/>
</dbReference>
<sequence length="552" mass="62781">MASSHSLLPKEQFQCSICLEVLTDPVTTPGGHNFCKACISGYWNTTEQCQCPMCKETFVKRPKLKINRTLQEVVEHCKGIPVRVESPAEPGEVACDVCTGPKLKALKSCLECLTSYCETHLHPHQIAPALKKHKVIDPVENLEDRICKHHKRPLELFCRTDQTCVCQFCTETDHKGHNIIPLRKELGEKKSELGRTKNLVQQMIQKHLQKVKEIKHSAELSNRAAEREREDSKQVFNALVCSIQRSQAEIAKMIGEKQKATQRQAEEILEELEQEITELKMRRSELEKLSHSKDQLHLLQSLSSLWPPTFTKDWSGISVNRDQSKWNVKNDISQMEKTVKRALSELETKWNRVLGKSVLGGEELNRMQQDAVDVTLDPDTAHPQLIVSGDGKKVLYVHKEQKHLYNPKRCQGRVSVLAKEGFSTGRFYYEVYVGSKNGWNVGVAKESINRAHGGLYPEEGFWTVWLSLKTDYEACTSPHTSLSLKSKPQKVGVFVDYEEGQVSFYDVEAKSHIYSFTGCTFTEKLYPYLNPFDDYDGTNPGPLVITPVKLTH</sequence>
<feature type="domain" description="B30.2/SPRY" evidence="10">
    <location>
        <begin position="354"/>
        <end position="550"/>
    </location>
</feature>
<dbReference type="AlphaFoldDB" id="A0A4W5L0G3"/>
<dbReference type="Ensembl" id="ENSHHUT00000017970.1">
    <property type="protein sequence ID" value="ENSHHUP00000017334.1"/>
    <property type="gene ID" value="ENSHHUG00000010815.1"/>
</dbReference>
<evidence type="ECO:0000256" key="3">
    <source>
        <dbReference type="ARBA" id="ARBA00022771"/>
    </source>
</evidence>
<dbReference type="InterPro" id="IPR027370">
    <property type="entry name" value="Znf-RING_euk"/>
</dbReference>
<reference evidence="12" key="1">
    <citation type="submission" date="2018-06" db="EMBL/GenBank/DDBJ databases">
        <title>Genome assembly of Danube salmon.</title>
        <authorList>
            <person name="Macqueen D.J."/>
            <person name="Gundappa M.K."/>
        </authorList>
    </citation>
    <scope>NUCLEOTIDE SEQUENCE [LARGE SCALE GENOMIC DNA]</scope>
</reference>
<dbReference type="Gene3D" id="3.30.40.10">
    <property type="entry name" value="Zinc/RING finger domain, C3HC4 (zinc finger)"/>
    <property type="match status" value="1"/>
</dbReference>
<keyword evidence="4" id="KW-0862">Zinc</keyword>
<dbReference type="InterPro" id="IPR003877">
    <property type="entry name" value="SPRY_dom"/>
</dbReference>
<dbReference type="Gene3D" id="3.30.160.60">
    <property type="entry name" value="Classic Zinc Finger"/>
    <property type="match status" value="1"/>
</dbReference>
<dbReference type="SMART" id="SM00449">
    <property type="entry name" value="SPRY"/>
    <property type="match status" value="1"/>
</dbReference>
<reference evidence="11" key="3">
    <citation type="submission" date="2025-09" db="UniProtKB">
        <authorList>
            <consortium name="Ensembl"/>
        </authorList>
    </citation>
    <scope>IDENTIFICATION</scope>
</reference>
<dbReference type="PANTHER" id="PTHR25465">
    <property type="entry name" value="B-BOX DOMAIN CONTAINING"/>
    <property type="match status" value="1"/>
</dbReference>
<dbReference type="Pfam" id="PF00622">
    <property type="entry name" value="SPRY"/>
    <property type="match status" value="1"/>
</dbReference>
<evidence type="ECO:0000313" key="12">
    <source>
        <dbReference type="Proteomes" id="UP000314982"/>
    </source>
</evidence>
<dbReference type="InterPro" id="IPR051051">
    <property type="entry name" value="E3_ubiq-ligase_TRIM/RNF"/>
</dbReference>
<keyword evidence="1" id="KW-0399">Innate immunity</keyword>
<dbReference type="InterPro" id="IPR000315">
    <property type="entry name" value="Znf_B-box"/>
</dbReference>
<dbReference type="SUPFAM" id="SSF49899">
    <property type="entry name" value="Concanavalin A-like lectins/glucanases"/>
    <property type="match status" value="1"/>
</dbReference>
<dbReference type="SMART" id="SM00336">
    <property type="entry name" value="BBOX"/>
    <property type="match status" value="1"/>
</dbReference>
<dbReference type="CDD" id="cd13733">
    <property type="entry name" value="SPRY_PRY_C-I_1"/>
    <property type="match status" value="1"/>
</dbReference>
<dbReference type="InterPro" id="IPR001870">
    <property type="entry name" value="B30.2/SPRY"/>
</dbReference>
<dbReference type="GO" id="GO:0005737">
    <property type="term" value="C:cytoplasm"/>
    <property type="evidence" value="ECO:0007669"/>
    <property type="project" value="UniProtKB-ARBA"/>
</dbReference>
<dbReference type="PROSITE" id="PS50188">
    <property type="entry name" value="B302_SPRY"/>
    <property type="match status" value="1"/>
</dbReference>
<dbReference type="PRINTS" id="PR01407">
    <property type="entry name" value="BUTYPHLNCDUF"/>
</dbReference>
<evidence type="ECO:0000256" key="2">
    <source>
        <dbReference type="ARBA" id="ARBA00022723"/>
    </source>
</evidence>
<dbReference type="InterPro" id="IPR006574">
    <property type="entry name" value="PRY"/>
</dbReference>
<evidence type="ECO:0000256" key="1">
    <source>
        <dbReference type="ARBA" id="ARBA00022588"/>
    </source>
</evidence>
<reference evidence="11" key="2">
    <citation type="submission" date="2025-08" db="UniProtKB">
        <authorList>
            <consortium name="Ensembl"/>
        </authorList>
    </citation>
    <scope>IDENTIFICATION</scope>
</reference>
<dbReference type="SMART" id="SM00589">
    <property type="entry name" value="PRY"/>
    <property type="match status" value="1"/>
</dbReference>
<evidence type="ECO:0000256" key="4">
    <source>
        <dbReference type="ARBA" id="ARBA00022833"/>
    </source>
</evidence>
<evidence type="ECO:0000256" key="5">
    <source>
        <dbReference type="ARBA" id="ARBA00022859"/>
    </source>
</evidence>
<dbReference type="InterPro" id="IPR013320">
    <property type="entry name" value="ConA-like_dom_sf"/>
</dbReference>
<dbReference type="FunFam" id="2.60.120.920:FF:000004">
    <property type="entry name" value="Butyrophilin subfamily 1 member A1"/>
    <property type="match status" value="1"/>
</dbReference>
<dbReference type="SUPFAM" id="SSF57845">
    <property type="entry name" value="B-box zinc-binding domain"/>
    <property type="match status" value="1"/>
</dbReference>